<gene>
    <name evidence="9" type="ORF">ABNN70_06725</name>
</gene>
<feature type="transmembrane region" description="Helical" evidence="7">
    <location>
        <begin position="64"/>
        <end position="85"/>
    </location>
</feature>
<name>A0AAU8IIF9_9BACL</name>
<comment type="subcellular location">
    <subcellularLocation>
        <location evidence="1">Cell membrane</location>
        <topology evidence="1">Multi-pass membrane protein</topology>
    </subcellularLocation>
</comment>
<dbReference type="PANTHER" id="PTHR42920:SF5">
    <property type="entry name" value="EAMA DOMAIN-CONTAINING PROTEIN"/>
    <property type="match status" value="1"/>
</dbReference>
<reference evidence="9" key="1">
    <citation type="submission" date="2024-06" db="EMBL/GenBank/DDBJ databases">
        <authorList>
            <person name="Fan A."/>
            <person name="Zhang F.Y."/>
            <person name="Zhang L."/>
        </authorList>
    </citation>
    <scope>NUCLEOTIDE SEQUENCE</scope>
    <source>
        <strain evidence="9">Y61</strain>
    </source>
</reference>
<feature type="transmembrane region" description="Helical" evidence="7">
    <location>
        <begin position="34"/>
        <end position="52"/>
    </location>
</feature>
<dbReference type="InterPro" id="IPR037185">
    <property type="entry name" value="EmrE-like"/>
</dbReference>
<keyword evidence="3" id="KW-1003">Cell membrane</keyword>
<evidence type="ECO:0000256" key="1">
    <source>
        <dbReference type="ARBA" id="ARBA00004651"/>
    </source>
</evidence>
<accession>A0AAU8IIF9</accession>
<sequence length="294" mass="32108">MSQRRADLLLVLATAMWGSSYLFMKSGLETLDVFNLIALRFLIAFLVTAALFCRELRHTDRHTLFCSMILAINLCLVFTGILYGLKSTSAAKAGFLVALTVVFVPLLNFVLFRKKPGMNVSAGACLSLTGIGFLTWNGQFLLQPGDLLCILGALANASYILLTDHFTKRVNTICLGVWQMGFAGIFALTFSFLIETPHLPSGPDAWLSVLGLAILCSAAGYMLQTVAQKYTVPAHASLIFSLEPVFAALFAFIFMGEALPARGTIGAAIILSGIMIMEVDPWKYFHPRPMHANR</sequence>
<dbReference type="GO" id="GO:0005886">
    <property type="term" value="C:plasma membrane"/>
    <property type="evidence" value="ECO:0007669"/>
    <property type="project" value="UniProtKB-SubCell"/>
</dbReference>
<protein>
    <submittedName>
        <fullName evidence="9">DMT family transporter</fullName>
    </submittedName>
</protein>
<feature type="transmembrane region" description="Helical" evidence="7">
    <location>
        <begin position="205"/>
        <end position="223"/>
    </location>
</feature>
<evidence type="ECO:0000256" key="7">
    <source>
        <dbReference type="SAM" id="Phobius"/>
    </source>
</evidence>
<feature type="transmembrane region" description="Helical" evidence="7">
    <location>
        <begin position="91"/>
        <end position="111"/>
    </location>
</feature>
<dbReference type="AlphaFoldDB" id="A0AAU8IIF9"/>
<dbReference type="EMBL" id="CP159510">
    <property type="protein sequence ID" value="XCJ18133.1"/>
    <property type="molecule type" value="Genomic_DNA"/>
</dbReference>
<evidence type="ECO:0000256" key="4">
    <source>
        <dbReference type="ARBA" id="ARBA00022692"/>
    </source>
</evidence>
<dbReference type="InterPro" id="IPR000620">
    <property type="entry name" value="EamA_dom"/>
</dbReference>
<feature type="transmembrane region" description="Helical" evidence="7">
    <location>
        <begin position="118"/>
        <end position="136"/>
    </location>
</feature>
<evidence type="ECO:0000259" key="8">
    <source>
        <dbReference type="Pfam" id="PF00892"/>
    </source>
</evidence>
<evidence type="ECO:0000313" key="9">
    <source>
        <dbReference type="EMBL" id="XCJ18133.1"/>
    </source>
</evidence>
<dbReference type="PANTHER" id="PTHR42920">
    <property type="entry name" value="OS03G0707200 PROTEIN-RELATED"/>
    <property type="match status" value="1"/>
</dbReference>
<evidence type="ECO:0000256" key="3">
    <source>
        <dbReference type="ARBA" id="ARBA00022475"/>
    </source>
</evidence>
<feature type="transmembrane region" description="Helical" evidence="7">
    <location>
        <begin position="174"/>
        <end position="193"/>
    </location>
</feature>
<feature type="domain" description="EamA" evidence="8">
    <location>
        <begin position="6"/>
        <end position="135"/>
    </location>
</feature>
<proteinExistence type="inferred from homology"/>
<keyword evidence="4 7" id="KW-0812">Transmembrane</keyword>
<dbReference type="RefSeq" id="WP_353949212.1">
    <property type="nucleotide sequence ID" value="NZ_CP159510.1"/>
</dbReference>
<organism evidence="9">
    <name type="scientific">Sporolactobacillus sp. Y61</name>
    <dbReference type="NCBI Taxonomy" id="3160863"/>
    <lineage>
        <taxon>Bacteria</taxon>
        <taxon>Bacillati</taxon>
        <taxon>Bacillota</taxon>
        <taxon>Bacilli</taxon>
        <taxon>Bacillales</taxon>
        <taxon>Sporolactobacillaceae</taxon>
        <taxon>Sporolactobacillus</taxon>
    </lineage>
</organism>
<feature type="domain" description="EamA" evidence="8">
    <location>
        <begin position="144"/>
        <end position="277"/>
    </location>
</feature>
<feature type="transmembrane region" description="Helical" evidence="7">
    <location>
        <begin position="235"/>
        <end position="255"/>
    </location>
</feature>
<feature type="transmembrane region" description="Helical" evidence="7">
    <location>
        <begin position="261"/>
        <end position="279"/>
    </location>
</feature>
<dbReference type="SUPFAM" id="SSF103481">
    <property type="entry name" value="Multidrug resistance efflux transporter EmrE"/>
    <property type="match status" value="2"/>
</dbReference>
<dbReference type="InterPro" id="IPR051258">
    <property type="entry name" value="Diverse_Substrate_Transporter"/>
</dbReference>
<keyword evidence="6 7" id="KW-0472">Membrane</keyword>
<comment type="similarity">
    <text evidence="2">Belongs to the EamA transporter family.</text>
</comment>
<evidence type="ECO:0000256" key="5">
    <source>
        <dbReference type="ARBA" id="ARBA00022989"/>
    </source>
</evidence>
<evidence type="ECO:0000256" key="6">
    <source>
        <dbReference type="ARBA" id="ARBA00023136"/>
    </source>
</evidence>
<feature type="transmembrane region" description="Helical" evidence="7">
    <location>
        <begin position="142"/>
        <end position="162"/>
    </location>
</feature>
<dbReference type="Pfam" id="PF00892">
    <property type="entry name" value="EamA"/>
    <property type="match status" value="2"/>
</dbReference>
<evidence type="ECO:0000256" key="2">
    <source>
        <dbReference type="ARBA" id="ARBA00007362"/>
    </source>
</evidence>
<keyword evidence="5 7" id="KW-1133">Transmembrane helix</keyword>